<sequence>MHPDAAMYRALELRKLQLSKAKLKASSGTSALLSGFAMVAMVEIDIKDKKEGSNEDAIPPGLLVAFSMCTTLLVAVHLLALLLSTCLLPHVEAACNAYLAEQSLPGTNGGASPWDEPPAGVGAAPAGHKAAQAFHRDASLQSLQAATAADMPARPDRPRHSAGLPLPRLHRYVEVAWLLSTAVGTVLFLLELGLICWVKFLPLNNGGGIMAASAAMCVTLLALCAFVFVAVRFYLTLVGHTAERHLRDIKALDRMHEELSCDPAMMGLQGQMNV</sequence>
<evidence type="ECO:0000313" key="7">
    <source>
        <dbReference type="Proteomes" id="UP001318040"/>
    </source>
</evidence>
<feature type="transmembrane region" description="Helical" evidence="6">
    <location>
        <begin position="21"/>
        <end position="42"/>
    </location>
</feature>
<evidence type="ECO:0000313" key="8">
    <source>
        <dbReference type="RefSeq" id="XP_032803371.1"/>
    </source>
</evidence>
<dbReference type="PANTHER" id="PTHR31501">
    <property type="entry name" value="CALCIUM RELEASE-ACTIVATED CALCIUM CHANNEL PROTEIN 1"/>
    <property type="match status" value="1"/>
</dbReference>
<dbReference type="Proteomes" id="UP001318040">
    <property type="component" value="Chromosome 5"/>
</dbReference>
<keyword evidence="7" id="KW-1185">Reference proteome</keyword>
<proteinExistence type="inferred from homology"/>
<evidence type="ECO:0000256" key="3">
    <source>
        <dbReference type="ARBA" id="ARBA00022692"/>
    </source>
</evidence>
<organism evidence="7 8">
    <name type="scientific">Petromyzon marinus</name>
    <name type="common">Sea lamprey</name>
    <dbReference type="NCBI Taxonomy" id="7757"/>
    <lineage>
        <taxon>Eukaryota</taxon>
        <taxon>Metazoa</taxon>
        <taxon>Chordata</taxon>
        <taxon>Craniata</taxon>
        <taxon>Vertebrata</taxon>
        <taxon>Cyclostomata</taxon>
        <taxon>Hyperoartia</taxon>
        <taxon>Petromyzontiformes</taxon>
        <taxon>Petromyzontidae</taxon>
        <taxon>Petromyzon</taxon>
    </lineage>
</organism>
<dbReference type="Pfam" id="PF07856">
    <property type="entry name" value="Orai-1"/>
    <property type="match status" value="1"/>
</dbReference>
<reference evidence="8" key="1">
    <citation type="submission" date="2025-08" db="UniProtKB">
        <authorList>
            <consortium name="RefSeq"/>
        </authorList>
    </citation>
    <scope>IDENTIFICATION</scope>
    <source>
        <tissue evidence="8">Sperm</tissue>
    </source>
</reference>
<protein>
    <submittedName>
        <fullName evidence="8">Calcium release-activated calcium channel protein 1-like</fullName>
    </submittedName>
</protein>
<dbReference type="GO" id="GO:0016020">
    <property type="term" value="C:membrane"/>
    <property type="evidence" value="ECO:0007669"/>
    <property type="project" value="UniProtKB-SubCell"/>
</dbReference>
<accession>A0AAJ7SRD9</accession>
<feature type="transmembrane region" description="Helical" evidence="6">
    <location>
        <begin position="62"/>
        <end position="83"/>
    </location>
</feature>
<evidence type="ECO:0000256" key="4">
    <source>
        <dbReference type="ARBA" id="ARBA00022989"/>
    </source>
</evidence>
<dbReference type="PANTHER" id="PTHR31501:SF7">
    <property type="entry name" value="CALCIUM RELEASE-ACTIVATED CALCIUM CHANNEL PROTEIN 1"/>
    <property type="match status" value="1"/>
</dbReference>
<dbReference type="GO" id="GO:0002115">
    <property type="term" value="P:store-operated calcium entry"/>
    <property type="evidence" value="ECO:0007669"/>
    <property type="project" value="TreeGrafter"/>
</dbReference>
<gene>
    <name evidence="8" type="primary">LOC116939274</name>
</gene>
<comment type="subcellular location">
    <subcellularLocation>
        <location evidence="1">Membrane</location>
        <topology evidence="1">Multi-pass membrane protein</topology>
    </subcellularLocation>
</comment>
<evidence type="ECO:0000256" key="6">
    <source>
        <dbReference type="SAM" id="Phobius"/>
    </source>
</evidence>
<evidence type="ECO:0000256" key="5">
    <source>
        <dbReference type="ARBA" id="ARBA00023136"/>
    </source>
</evidence>
<keyword evidence="3 6" id="KW-0812">Transmembrane</keyword>
<feature type="transmembrane region" description="Helical" evidence="6">
    <location>
        <begin position="212"/>
        <end position="235"/>
    </location>
</feature>
<keyword evidence="5 6" id="KW-0472">Membrane</keyword>
<comment type="similarity">
    <text evidence="2">Belongs to the Orai family.</text>
</comment>
<name>A0AAJ7SRD9_PETMA</name>
<feature type="transmembrane region" description="Helical" evidence="6">
    <location>
        <begin position="175"/>
        <end position="200"/>
    </location>
</feature>
<dbReference type="InterPro" id="IPR038350">
    <property type="entry name" value="Orai_sf"/>
</dbReference>
<evidence type="ECO:0000256" key="1">
    <source>
        <dbReference type="ARBA" id="ARBA00004141"/>
    </source>
</evidence>
<dbReference type="AlphaFoldDB" id="A0AAJ7SRD9"/>
<dbReference type="InterPro" id="IPR012446">
    <property type="entry name" value="CRAC_channel"/>
</dbReference>
<evidence type="ECO:0000256" key="2">
    <source>
        <dbReference type="ARBA" id="ARBA00008062"/>
    </source>
</evidence>
<dbReference type="GO" id="GO:0015279">
    <property type="term" value="F:store-operated calcium channel activity"/>
    <property type="evidence" value="ECO:0007669"/>
    <property type="project" value="TreeGrafter"/>
</dbReference>
<keyword evidence="4 6" id="KW-1133">Transmembrane helix</keyword>
<dbReference type="KEGG" id="pmrn:116939274"/>
<dbReference type="Gene3D" id="1.20.140.140">
    <property type="entry name" value="Calcium release-activated calcium channel protein Orai"/>
    <property type="match status" value="1"/>
</dbReference>
<dbReference type="RefSeq" id="XP_032803371.1">
    <property type="nucleotide sequence ID" value="XM_032947480.1"/>
</dbReference>